<dbReference type="InterPro" id="IPR012434">
    <property type="entry name" value="DUF1631"/>
</dbReference>
<name>A0ABS7T414_9GAMM</name>
<dbReference type="Pfam" id="PF07793">
    <property type="entry name" value="DUF1631"/>
    <property type="match status" value="1"/>
</dbReference>
<dbReference type="Proteomes" id="UP001430954">
    <property type="component" value="Unassembled WGS sequence"/>
</dbReference>
<feature type="region of interest" description="Disordered" evidence="1">
    <location>
        <begin position="215"/>
        <end position="279"/>
    </location>
</feature>
<evidence type="ECO:0000313" key="3">
    <source>
        <dbReference type="Proteomes" id="UP001430954"/>
    </source>
</evidence>
<feature type="region of interest" description="Disordered" evidence="1">
    <location>
        <begin position="633"/>
        <end position="653"/>
    </location>
</feature>
<evidence type="ECO:0000256" key="1">
    <source>
        <dbReference type="SAM" id="MobiDB-lite"/>
    </source>
</evidence>
<organism evidence="2 3">
    <name type="scientific">Novilysobacter selenitireducens</name>
    <dbReference type="NCBI Taxonomy" id="2872639"/>
    <lineage>
        <taxon>Bacteria</taxon>
        <taxon>Pseudomonadati</taxon>
        <taxon>Pseudomonadota</taxon>
        <taxon>Gammaproteobacteria</taxon>
        <taxon>Lysobacterales</taxon>
        <taxon>Lysobacteraceae</taxon>
        <taxon>Novilysobacter</taxon>
    </lineage>
</organism>
<evidence type="ECO:0000313" key="2">
    <source>
        <dbReference type="EMBL" id="MBZ4038614.1"/>
    </source>
</evidence>
<sequence>MSNSPLGVVNATPMEPLRVLEEIKRLAVEQLGSLPGMLFRGVEQTLDNAVANGMAGPGHFEDLGSLRMLRQQNATLSMRFRQQLAQGFDDFRGLRVRHRGDLPLGLIEDDQLEFQLQGQRLAEAVLARYQRPLEMLRGRLTTLSAALGTTGEVNPIGPERLAAAFVETFRETEPTPSVRSLMFRQYEQDLAMLLGDFYGRVNTLLASAGYGVASPQAQPREAPRPSQPQGFVHDTVEPRERPATTGAPDPGWSGFDAPTGAPQPAAPAPAQPAQQAELREHVAQELADLRSLLQTWREGLQQQGIGPARPAAKAPAATASTATREMRIDEMLSVASMMQHEPPDAFARALAGSGRLADTIRDHLTDGARRIGLNPDQTRFSAQEEDAIDLVALLFDSLFRSHSLQDRARRLYARLVLPYVKVALSDESVFVAQDHPARKLLDAITEACEGNQATTPQDRELLDRAAAASQRIVAEYNEDMAVFELAHAELDALLSQQRRRVDLQEQRAVKATMGRERLGSARAAADSAVIDRLKGQRMTRAVADFLAEPWRHHVVQTVLREGDEPARQAEAFNLGDALLEADRLAAENRGKELADHLLALEPAIVQCLASSGLDDSAARHALAGLVHALATPDRPRNVQAPPPRAGEAEDEGAEERRVWLSGATGAGEPDGTLVELLRGLKAGDWVRLTDTQGEVVPAKVAWISPLTSRMLLVNRRGMRVLAASVDELAVLATAGRLVLGTESTAFDEAMRQVRQRLDKAVGQH</sequence>
<proteinExistence type="predicted"/>
<protein>
    <submittedName>
        <fullName evidence="2">DUF1631 domain-containing protein</fullName>
    </submittedName>
</protein>
<dbReference type="RefSeq" id="WP_223674788.1">
    <property type="nucleotide sequence ID" value="NZ_JAINZW010000001.1"/>
</dbReference>
<reference evidence="2 3" key="1">
    <citation type="submission" date="2021-09" db="EMBL/GenBank/DDBJ databases">
        <title>Lysobacter sp. 13A isolated from the river sediment.</title>
        <authorList>
            <person name="Liu H."/>
            <person name="Li S."/>
            <person name="Mao S."/>
        </authorList>
    </citation>
    <scope>NUCLEOTIDE SEQUENCE [LARGE SCALE GENOMIC DNA]</scope>
    <source>
        <strain evidence="2 3">13A</strain>
    </source>
</reference>
<comment type="caution">
    <text evidence="2">The sequence shown here is derived from an EMBL/GenBank/DDBJ whole genome shotgun (WGS) entry which is preliminary data.</text>
</comment>
<accession>A0ABS7T414</accession>
<dbReference type="EMBL" id="JAINZW010000001">
    <property type="protein sequence ID" value="MBZ4038614.1"/>
    <property type="molecule type" value="Genomic_DNA"/>
</dbReference>
<gene>
    <name evidence="2" type="ORF">K6753_03555</name>
</gene>
<keyword evidence="3" id="KW-1185">Reference proteome</keyword>